<reference evidence="10 11" key="1">
    <citation type="journal article" date="2018" name="Mycol. Prog.">
        <title>Coniella lustricola, a new species from submerged detritus.</title>
        <authorList>
            <person name="Raudabaugh D.B."/>
            <person name="Iturriaga T."/>
            <person name="Carver A."/>
            <person name="Mondo S."/>
            <person name="Pangilinan J."/>
            <person name="Lipzen A."/>
            <person name="He G."/>
            <person name="Amirebrahimi M."/>
            <person name="Grigoriev I.V."/>
            <person name="Miller A.N."/>
        </authorList>
    </citation>
    <scope>NUCLEOTIDE SEQUENCE [LARGE SCALE GENOMIC DNA]</scope>
    <source>
        <strain evidence="10 11">B22-T-1</strain>
    </source>
</reference>
<keyword evidence="4" id="KW-0539">Nucleus</keyword>
<evidence type="ECO:0000256" key="1">
    <source>
        <dbReference type="ARBA" id="ARBA00004123"/>
    </source>
</evidence>
<feature type="compositionally biased region" description="Acidic residues" evidence="7">
    <location>
        <begin position="71"/>
        <end position="85"/>
    </location>
</feature>
<feature type="domain" description="Mif2/CENP-C cupin" evidence="8">
    <location>
        <begin position="540"/>
        <end position="624"/>
    </location>
</feature>
<comment type="function">
    <text evidence="5">Component of the kinetochore, a multiprotein complex that assembles on centromeric DNA and attaches chromosomes to spindle microtubules, mediating chromosome segregation and sister chromatid segregation during meiosis and mitosis. Component of the inner kinetochore constitutive centromere-associated network (CCAN), which serves as a structural platform for outer kinetochore assembly.</text>
</comment>
<dbReference type="PANTHER" id="PTHR16684:SF11">
    <property type="entry name" value="CENTROMERE PROTEIN C"/>
    <property type="match status" value="1"/>
</dbReference>
<feature type="region of interest" description="Disordered" evidence="7">
    <location>
        <begin position="1"/>
        <end position="401"/>
    </location>
</feature>
<dbReference type="PANTHER" id="PTHR16684">
    <property type="entry name" value="CENTROMERE PROTEIN C"/>
    <property type="match status" value="1"/>
</dbReference>
<dbReference type="InterPro" id="IPR014710">
    <property type="entry name" value="RmlC-like_jellyroll"/>
</dbReference>
<dbReference type="GO" id="GO:0005634">
    <property type="term" value="C:nucleus"/>
    <property type="evidence" value="ECO:0007669"/>
    <property type="project" value="UniProtKB-SubCell"/>
</dbReference>
<evidence type="ECO:0000313" key="11">
    <source>
        <dbReference type="Proteomes" id="UP000241462"/>
    </source>
</evidence>
<feature type="domain" description="Mif2 N-terminal" evidence="9">
    <location>
        <begin position="19"/>
        <end position="148"/>
    </location>
</feature>
<keyword evidence="11" id="KW-1185">Reference proteome</keyword>
<feature type="compositionally biased region" description="Low complexity" evidence="7">
    <location>
        <begin position="60"/>
        <end position="69"/>
    </location>
</feature>
<dbReference type="FunFam" id="2.60.120.10:FF:000033">
    <property type="entry name" value="Centromere protein C 1"/>
    <property type="match status" value="1"/>
</dbReference>
<feature type="compositionally biased region" description="Acidic residues" evidence="7">
    <location>
        <begin position="476"/>
        <end position="486"/>
    </location>
</feature>
<evidence type="ECO:0000256" key="5">
    <source>
        <dbReference type="ARBA" id="ARBA00057947"/>
    </source>
</evidence>
<keyword evidence="3" id="KW-0238">DNA-binding</keyword>
<dbReference type="CDD" id="cd06993">
    <property type="entry name" value="cupin_CENP-C_C"/>
    <property type="match status" value="1"/>
</dbReference>
<dbReference type="Gene3D" id="2.60.120.10">
    <property type="entry name" value="Jelly Rolls"/>
    <property type="match status" value="1"/>
</dbReference>
<feature type="compositionally biased region" description="Basic and acidic residues" evidence="7">
    <location>
        <begin position="216"/>
        <end position="229"/>
    </location>
</feature>
<evidence type="ECO:0000313" key="10">
    <source>
        <dbReference type="EMBL" id="PSR87058.1"/>
    </source>
</evidence>
<dbReference type="InterPro" id="IPR028386">
    <property type="entry name" value="CENP-C/Mif2/cnp3"/>
</dbReference>
<dbReference type="OrthoDB" id="1939643at2759"/>
<dbReference type="GO" id="GO:0051315">
    <property type="term" value="P:attachment of mitotic spindle microtubules to kinetochore"/>
    <property type="evidence" value="ECO:0007669"/>
    <property type="project" value="TreeGrafter"/>
</dbReference>
<dbReference type="STRING" id="2025994.A0A2T3A945"/>
<dbReference type="GO" id="GO:0019237">
    <property type="term" value="F:centromeric DNA binding"/>
    <property type="evidence" value="ECO:0007669"/>
    <property type="project" value="InterPro"/>
</dbReference>
<dbReference type="InParanoid" id="A0A2T3A945"/>
<dbReference type="AlphaFoldDB" id="A0A2T3A945"/>
<protein>
    <recommendedName>
        <fullName evidence="6">CENP-C homolog</fullName>
    </recommendedName>
</protein>
<dbReference type="Pfam" id="PF15624">
    <property type="entry name" value="Mif2_N"/>
    <property type="match status" value="1"/>
</dbReference>
<dbReference type="InterPro" id="IPR025974">
    <property type="entry name" value="Mif2/CENP-C_cupin"/>
</dbReference>
<dbReference type="InterPro" id="IPR011051">
    <property type="entry name" value="RmlC_Cupin_sf"/>
</dbReference>
<evidence type="ECO:0000256" key="3">
    <source>
        <dbReference type="ARBA" id="ARBA00023125"/>
    </source>
</evidence>
<evidence type="ECO:0000256" key="7">
    <source>
        <dbReference type="SAM" id="MobiDB-lite"/>
    </source>
</evidence>
<sequence>MAPRQSTAHRRSMAQSETFHDLGVRGRKTGVTLKDTGVRDEHGMQPLDDIFSSPDRESQAGAGAANGNNTSEDDSGDEASMDIDEVTAPAPSAFMNGRPPARARSPVKTALGSSPRRARGMSSSPVRGPGFATGSPAGTKSVQRKLDFKKNPLLASKPDLPKPNGVNGNGNGKAIATSHDDYRSSPSDLGEGFGYPDVDPVTEPEESLAMLNVAGADDKVDESGDHVESEAPPSAKRGRGRPKKSAPSKKPEGEVLLQSIEGGDTADEEPVRTGKKRCRTAKDTANEEADAQPAKKKAKGSSSHAEDDDDDEEPQKQAPKARGRKPKAAATTEAEAEAETVFKKPAIPKQKRAAKRASPTVGDNSVAEVPRGPPLPKSRGLVITRREAPGSGADMFTTRSGRTSYRPLQYWRNERTEMDNDDVFQDGKTAIVLPHIKNIIRYNEEEPEQRGGKSRRKGRSGATKKGGKRRGRAYIDDDGEDDELEPWEADGDVITGETAVWQPEHEVNPPGPDEEIEVADEQIAVSANAIQTREIRNATFKFAKTASMPFFGTGVVDLPPHSEKKPKNSRKMYMAFSVLTGRVTVTVADTVFSIGRGGQFFVPRGNYYSMENVLDKPARLFFSQGCEVPAGQAGDTSQLNPGGM</sequence>
<proteinExistence type="inferred from homology"/>
<dbReference type="InterPro" id="IPR028929">
    <property type="entry name" value="Mif2_N"/>
</dbReference>
<feature type="region of interest" description="Disordered" evidence="7">
    <location>
        <begin position="443"/>
        <end position="486"/>
    </location>
</feature>
<dbReference type="SUPFAM" id="SSF51182">
    <property type="entry name" value="RmlC-like cupins"/>
    <property type="match status" value="1"/>
</dbReference>
<gene>
    <name evidence="10" type="ORF">BD289DRAFT_245586</name>
</gene>
<organism evidence="10 11">
    <name type="scientific">Coniella lustricola</name>
    <dbReference type="NCBI Taxonomy" id="2025994"/>
    <lineage>
        <taxon>Eukaryota</taxon>
        <taxon>Fungi</taxon>
        <taxon>Dikarya</taxon>
        <taxon>Ascomycota</taxon>
        <taxon>Pezizomycotina</taxon>
        <taxon>Sordariomycetes</taxon>
        <taxon>Sordariomycetidae</taxon>
        <taxon>Diaporthales</taxon>
        <taxon>Schizoparmaceae</taxon>
        <taxon>Coniella</taxon>
    </lineage>
</organism>
<comment type="similarity">
    <text evidence="2">Belongs to the CENP-C/MIF2 family.</text>
</comment>
<accession>A0A2T3A945</accession>
<evidence type="ECO:0000256" key="2">
    <source>
        <dbReference type="ARBA" id="ARBA00010291"/>
    </source>
</evidence>
<evidence type="ECO:0000256" key="6">
    <source>
        <dbReference type="ARBA" id="ARBA00075033"/>
    </source>
</evidence>
<dbReference type="GO" id="GO:0051382">
    <property type="term" value="P:kinetochore assembly"/>
    <property type="evidence" value="ECO:0007669"/>
    <property type="project" value="InterPro"/>
</dbReference>
<name>A0A2T3A945_9PEZI</name>
<dbReference type="Pfam" id="PF11699">
    <property type="entry name" value="CENP-C_C"/>
    <property type="match status" value="1"/>
</dbReference>
<dbReference type="GO" id="GO:0051455">
    <property type="term" value="P:spindle attachment to meiosis I kinetochore"/>
    <property type="evidence" value="ECO:0007669"/>
    <property type="project" value="TreeGrafter"/>
</dbReference>
<evidence type="ECO:0000256" key="4">
    <source>
        <dbReference type="ARBA" id="ARBA00023242"/>
    </source>
</evidence>
<dbReference type="EMBL" id="KZ678434">
    <property type="protein sequence ID" value="PSR87058.1"/>
    <property type="molecule type" value="Genomic_DNA"/>
</dbReference>
<evidence type="ECO:0000259" key="9">
    <source>
        <dbReference type="Pfam" id="PF15624"/>
    </source>
</evidence>
<feature type="compositionally biased region" description="Basic residues" evidence="7">
    <location>
        <begin position="236"/>
        <end position="247"/>
    </location>
</feature>
<dbReference type="GO" id="GO:0000776">
    <property type="term" value="C:kinetochore"/>
    <property type="evidence" value="ECO:0007669"/>
    <property type="project" value="InterPro"/>
</dbReference>
<comment type="subcellular location">
    <subcellularLocation>
        <location evidence="1">Nucleus</location>
    </subcellularLocation>
</comment>
<dbReference type="Proteomes" id="UP000241462">
    <property type="component" value="Unassembled WGS sequence"/>
</dbReference>
<evidence type="ECO:0000259" key="8">
    <source>
        <dbReference type="Pfam" id="PF11699"/>
    </source>
</evidence>